<dbReference type="PANTHER" id="PTHR46743">
    <property type="entry name" value="TEICHOIC ACIDS EXPORT ATP-BINDING PROTEIN TAGH"/>
    <property type="match status" value="1"/>
</dbReference>
<dbReference type="RefSeq" id="WP_136576032.1">
    <property type="nucleotide sequence ID" value="NZ_STFF01000001.1"/>
</dbReference>
<evidence type="ECO:0000256" key="1">
    <source>
        <dbReference type="ARBA" id="ARBA00005417"/>
    </source>
</evidence>
<dbReference type="SUPFAM" id="SSF52540">
    <property type="entry name" value="P-loop containing nucleoside triphosphate hydrolases"/>
    <property type="match status" value="1"/>
</dbReference>
<evidence type="ECO:0000256" key="3">
    <source>
        <dbReference type="ARBA" id="ARBA00022741"/>
    </source>
</evidence>
<dbReference type="InterPro" id="IPR003593">
    <property type="entry name" value="AAA+_ATPase"/>
</dbReference>
<dbReference type="InterPro" id="IPR015860">
    <property type="entry name" value="ABC_transpr_TagH-like"/>
</dbReference>
<dbReference type="Pfam" id="PF00005">
    <property type="entry name" value="ABC_tran"/>
    <property type="match status" value="1"/>
</dbReference>
<dbReference type="InterPro" id="IPR050683">
    <property type="entry name" value="Bact_Polysacc_Export_ATP-bd"/>
</dbReference>
<evidence type="ECO:0000313" key="6">
    <source>
        <dbReference type="EMBL" id="THU41543.1"/>
    </source>
</evidence>
<sequence>MSDIVIEVNHLSKQYRLGQIGTGSMAHDINRWWYRVRGKEDPYMKIGEENERTTKGNSEYVWALQEVDFKVEHGKVLGIIGRNGAGKSTLLKILSRTTAPTKGNVKIKGRVASLLEVGTGFHPELTGRENIFLNGAILGMTKNEIKHKFDDIVSFAGVERYVDTPVKRYSSGMYVRLAFSVAAHLEPEILIVDEVLAVGDAEFQKKCLGKMKDVSSNDGRTILFVSHNMTAIKNLCDSVLYMRNGRVAEMGPTNQVINNYLSHYVNSSLRQVFEDPTEAPGNELVKVKRIEVCPRLDNELSPITVNTQVDIEFEFWNYIENKTINLSLHLYTIAQECVFNVGTPALKLSKGLHKGICRIPANLLNDGIYSVSMMVVADRSSVMYHYEHAVSFEVQENRDASGWHGKWPGFVRPMLDFTLE</sequence>
<dbReference type="Proteomes" id="UP000306918">
    <property type="component" value="Unassembled WGS sequence"/>
</dbReference>
<keyword evidence="7" id="KW-1185">Reference proteome</keyword>
<dbReference type="CDD" id="cd10147">
    <property type="entry name" value="Wzt_C-like"/>
    <property type="match status" value="1"/>
</dbReference>
<dbReference type="InterPro" id="IPR027417">
    <property type="entry name" value="P-loop_NTPase"/>
</dbReference>
<dbReference type="InterPro" id="IPR003439">
    <property type="entry name" value="ABC_transporter-like_ATP-bd"/>
</dbReference>
<feature type="domain" description="ABC transporter" evidence="5">
    <location>
        <begin position="46"/>
        <end position="269"/>
    </location>
</feature>
<evidence type="ECO:0000313" key="7">
    <source>
        <dbReference type="Proteomes" id="UP000306918"/>
    </source>
</evidence>
<gene>
    <name evidence="6" type="ORF">FAM09_05400</name>
</gene>
<dbReference type="GO" id="GO:0140359">
    <property type="term" value="F:ABC-type transporter activity"/>
    <property type="evidence" value="ECO:0007669"/>
    <property type="project" value="InterPro"/>
</dbReference>
<dbReference type="EMBL" id="STFF01000001">
    <property type="protein sequence ID" value="THU41543.1"/>
    <property type="molecule type" value="Genomic_DNA"/>
</dbReference>
<dbReference type="OrthoDB" id="9785229at2"/>
<dbReference type="GO" id="GO:0016020">
    <property type="term" value="C:membrane"/>
    <property type="evidence" value="ECO:0007669"/>
    <property type="project" value="InterPro"/>
</dbReference>
<dbReference type="SMART" id="SM00382">
    <property type="entry name" value="AAA"/>
    <property type="match status" value="1"/>
</dbReference>
<dbReference type="Gene3D" id="3.40.50.300">
    <property type="entry name" value="P-loop containing nucleotide triphosphate hydrolases"/>
    <property type="match status" value="1"/>
</dbReference>
<dbReference type="PROSITE" id="PS50893">
    <property type="entry name" value="ABC_TRANSPORTER_2"/>
    <property type="match status" value="1"/>
</dbReference>
<keyword evidence="4 6" id="KW-0067">ATP-binding</keyword>
<evidence type="ECO:0000259" key="5">
    <source>
        <dbReference type="PROSITE" id="PS50893"/>
    </source>
</evidence>
<comment type="caution">
    <text evidence="6">The sequence shown here is derived from an EMBL/GenBank/DDBJ whole genome shotgun (WGS) entry which is preliminary data.</text>
</comment>
<dbReference type="GO" id="GO:0016887">
    <property type="term" value="F:ATP hydrolysis activity"/>
    <property type="evidence" value="ECO:0007669"/>
    <property type="project" value="InterPro"/>
</dbReference>
<dbReference type="GO" id="GO:0005524">
    <property type="term" value="F:ATP binding"/>
    <property type="evidence" value="ECO:0007669"/>
    <property type="project" value="UniProtKB-KW"/>
</dbReference>
<dbReference type="AlphaFoldDB" id="A0A4S8I0C4"/>
<dbReference type="CDD" id="cd03220">
    <property type="entry name" value="ABC_KpsT_Wzt"/>
    <property type="match status" value="1"/>
</dbReference>
<dbReference type="InterPro" id="IPR029439">
    <property type="entry name" value="Wzt_C"/>
</dbReference>
<reference evidence="6 7" key="1">
    <citation type="submission" date="2019-04" db="EMBL/GenBank/DDBJ databases">
        <title>Niastella caeni sp. nov., isolated from activated sludge.</title>
        <authorList>
            <person name="Sheng M."/>
        </authorList>
    </citation>
    <scope>NUCLEOTIDE SEQUENCE [LARGE SCALE GENOMIC DNA]</scope>
    <source>
        <strain evidence="6 7">HX-2-15</strain>
    </source>
</reference>
<keyword evidence="2" id="KW-0813">Transport</keyword>
<protein>
    <submittedName>
        <fullName evidence="6">ABC transporter ATP-binding protein</fullName>
    </submittedName>
</protein>
<evidence type="ECO:0000256" key="4">
    <source>
        <dbReference type="ARBA" id="ARBA00022840"/>
    </source>
</evidence>
<proteinExistence type="inferred from homology"/>
<comment type="similarity">
    <text evidence="1">Belongs to the ABC transporter superfamily.</text>
</comment>
<keyword evidence="3" id="KW-0547">Nucleotide-binding</keyword>
<organism evidence="6 7">
    <name type="scientific">Niastella caeni</name>
    <dbReference type="NCBI Taxonomy" id="2569763"/>
    <lineage>
        <taxon>Bacteria</taxon>
        <taxon>Pseudomonadati</taxon>
        <taxon>Bacteroidota</taxon>
        <taxon>Chitinophagia</taxon>
        <taxon>Chitinophagales</taxon>
        <taxon>Chitinophagaceae</taxon>
        <taxon>Niastella</taxon>
    </lineage>
</organism>
<accession>A0A4S8I0C4</accession>
<name>A0A4S8I0C4_9BACT</name>
<dbReference type="PANTHER" id="PTHR46743:SF2">
    <property type="entry name" value="TEICHOIC ACIDS EXPORT ATP-BINDING PROTEIN TAGH"/>
    <property type="match status" value="1"/>
</dbReference>
<evidence type="ECO:0000256" key="2">
    <source>
        <dbReference type="ARBA" id="ARBA00022448"/>
    </source>
</evidence>